<feature type="coiled-coil region" evidence="6">
    <location>
        <begin position="275"/>
        <end position="302"/>
    </location>
</feature>
<comment type="caution">
    <text evidence="9">The sequence shown here is derived from an EMBL/GenBank/DDBJ whole genome shotgun (WGS) entry which is preliminary data.</text>
</comment>
<evidence type="ECO:0000256" key="1">
    <source>
        <dbReference type="ARBA" id="ARBA00004651"/>
    </source>
</evidence>
<evidence type="ECO:0000256" key="4">
    <source>
        <dbReference type="ARBA" id="ARBA00022989"/>
    </source>
</evidence>
<reference evidence="9 10" key="1">
    <citation type="submission" date="2019-08" db="EMBL/GenBank/DDBJ databases">
        <title>In-depth cultivation of the pig gut microbiome towards novel bacterial diversity and tailored functional studies.</title>
        <authorList>
            <person name="Wylensek D."/>
            <person name="Hitch T.C.A."/>
            <person name="Clavel T."/>
        </authorList>
    </citation>
    <scope>NUCLEOTIDE SEQUENCE [LARGE SCALE GENOMIC DNA]</scope>
    <source>
        <strain evidence="9 10">WCA-SAB-591-4A-A</strain>
    </source>
</reference>
<sequence>MKKAVNTNIYREFRNTKKRLISIIVLIFLGVLVFVGLKSSGGDIRKTALDNIHKSNLADAFVMSNVGLDQFDIATIKRNSNIEKLELVHSSDMMIKNSNDAIRVMNIPDEISKLELVEGRFPEKDGQILLDRRLSSDYKLGEQIFFDENGLDNKTYLKRKQYTITGFVNSMEYIDSFNLGYSTAGNGKLKFVSYVRDSEFDMNFYSMAKIKYDTPNYDGNKTTKSNEYDFSKEYRNFVEVNNKQLKRELSKNADERLEKFNKNSFDTFAENEKTILEEKTNLDAKKKDLVSLQEQLKKLENEFLSKDFNNSSEVEAFSSRMNDIRAKITKTKTFIKNNKEVIEAKWEYIQERRKELNDRLKAIANVNYSVMSRDDYIVNYSTYWDGSYKIDTLSNAFPVFFFAVALLVTLSTMIRMVDEQRLFMGTMKAMGYSDIDIIKKYFYYGLFSGATGWFFGMLFGAFILPKIIFISYGHNYIFKDVTIVVYWRYIFEALLLSLIGTTFVSIFVAMRELNSKPVDLFGKKVPKHGSKIMLERIRFIWSKMSFNSKVTARNIFRYKVRMMMTVLGVSGCTALLVIGMGIKDSISGVSDIQFKQISKYDIISIYNNNMSDENSDKYKEKILHYENVSYVVPIFSEKVSIKLNDGSKDTANIFVTKEKNDFYKLINLRDRKTKKAMKISDIDVVITEKLNNLILECKIANTSVENKKLTVYTEEDKAIDLKLNTNTEWYTGHNIFMSEKYYEKVFGKKYKENAFLVKLKNPTDKNIDNISKKIMATNGTTYLVTSKDNASMINSALDGLNFIVFVMIICSLMLAYTVLYNLTNINISERRVELATIKVLGFYPKEVSLYIFKETFLLTIMGIFVGIVLGTGMHHYIIQNLTPNDTMFLQGITITNIIFSMILTIIFALIVMRIMHTNINDIEMLDSLKSNDQ</sequence>
<evidence type="ECO:0000256" key="6">
    <source>
        <dbReference type="SAM" id="Coils"/>
    </source>
</evidence>
<proteinExistence type="predicted"/>
<feature type="domain" description="ABC3 transporter permease C-terminal" evidence="8">
    <location>
        <begin position="396"/>
        <end position="511"/>
    </location>
</feature>
<feature type="transmembrane region" description="Helical" evidence="7">
    <location>
        <begin position="855"/>
        <end position="877"/>
    </location>
</feature>
<dbReference type="Proteomes" id="UP000440713">
    <property type="component" value="Unassembled WGS sequence"/>
</dbReference>
<dbReference type="AlphaFoldDB" id="A0A6N7X4M9"/>
<name>A0A6N7X4M9_9FIRM</name>
<dbReference type="PANTHER" id="PTHR30287">
    <property type="entry name" value="MEMBRANE COMPONENT OF PREDICTED ABC SUPERFAMILY METABOLITE UPTAKE TRANSPORTER"/>
    <property type="match status" value="1"/>
</dbReference>
<comment type="subcellular location">
    <subcellularLocation>
        <location evidence="1">Cell membrane</location>
        <topology evidence="1">Multi-pass membrane protein</topology>
    </subcellularLocation>
</comment>
<evidence type="ECO:0000259" key="8">
    <source>
        <dbReference type="Pfam" id="PF02687"/>
    </source>
</evidence>
<dbReference type="EMBL" id="VUNE01000005">
    <property type="protein sequence ID" value="MST63011.1"/>
    <property type="molecule type" value="Genomic_DNA"/>
</dbReference>
<feature type="transmembrane region" description="Helical" evidence="7">
    <location>
        <begin position="396"/>
        <end position="417"/>
    </location>
</feature>
<accession>A0A6N7X4M9</accession>
<organism evidence="9 10">
    <name type="scientific">Peptostreptococcus porci</name>
    <dbReference type="NCBI Taxonomy" id="2652282"/>
    <lineage>
        <taxon>Bacteria</taxon>
        <taxon>Bacillati</taxon>
        <taxon>Bacillota</taxon>
        <taxon>Clostridia</taxon>
        <taxon>Peptostreptococcales</taxon>
        <taxon>Peptostreptococcaceae</taxon>
        <taxon>Peptostreptococcus</taxon>
    </lineage>
</organism>
<feature type="domain" description="ABC3 transporter permease C-terminal" evidence="8">
    <location>
        <begin position="806"/>
        <end position="912"/>
    </location>
</feature>
<evidence type="ECO:0000256" key="2">
    <source>
        <dbReference type="ARBA" id="ARBA00022475"/>
    </source>
</evidence>
<evidence type="ECO:0000256" key="7">
    <source>
        <dbReference type="SAM" id="Phobius"/>
    </source>
</evidence>
<keyword evidence="5 7" id="KW-0472">Membrane</keyword>
<evidence type="ECO:0000313" key="9">
    <source>
        <dbReference type="EMBL" id="MST63011.1"/>
    </source>
</evidence>
<feature type="transmembrane region" description="Helical" evidence="7">
    <location>
        <begin position="441"/>
        <end position="469"/>
    </location>
</feature>
<dbReference type="InterPro" id="IPR038766">
    <property type="entry name" value="Membrane_comp_ABC_pdt"/>
</dbReference>
<gene>
    <name evidence="9" type="ORF">FYJ71_08685</name>
</gene>
<feature type="transmembrane region" description="Helical" evidence="7">
    <location>
        <begin position="802"/>
        <end position="822"/>
    </location>
</feature>
<keyword evidence="2" id="KW-1003">Cell membrane</keyword>
<dbReference type="RefSeq" id="WP_154538492.1">
    <property type="nucleotide sequence ID" value="NZ_VUNE01000005.1"/>
</dbReference>
<dbReference type="Pfam" id="PF02687">
    <property type="entry name" value="FtsX"/>
    <property type="match status" value="2"/>
</dbReference>
<keyword evidence="10" id="KW-1185">Reference proteome</keyword>
<dbReference type="PANTHER" id="PTHR30287:SF1">
    <property type="entry name" value="INNER MEMBRANE PROTEIN"/>
    <property type="match status" value="1"/>
</dbReference>
<dbReference type="GO" id="GO:0005886">
    <property type="term" value="C:plasma membrane"/>
    <property type="evidence" value="ECO:0007669"/>
    <property type="project" value="UniProtKB-SubCell"/>
</dbReference>
<keyword evidence="6" id="KW-0175">Coiled coil</keyword>
<keyword evidence="4 7" id="KW-1133">Transmembrane helix</keyword>
<evidence type="ECO:0000256" key="5">
    <source>
        <dbReference type="ARBA" id="ARBA00023136"/>
    </source>
</evidence>
<feature type="transmembrane region" description="Helical" evidence="7">
    <location>
        <begin position="889"/>
        <end position="911"/>
    </location>
</feature>
<dbReference type="InterPro" id="IPR003838">
    <property type="entry name" value="ABC3_permease_C"/>
</dbReference>
<feature type="transmembrane region" description="Helical" evidence="7">
    <location>
        <begin position="562"/>
        <end position="582"/>
    </location>
</feature>
<feature type="transmembrane region" description="Helical" evidence="7">
    <location>
        <begin position="489"/>
        <end position="510"/>
    </location>
</feature>
<evidence type="ECO:0000313" key="10">
    <source>
        <dbReference type="Proteomes" id="UP000440713"/>
    </source>
</evidence>
<evidence type="ECO:0000256" key="3">
    <source>
        <dbReference type="ARBA" id="ARBA00022692"/>
    </source>
</evidence>
<keyword evidence="3 7" id="KW-0812">Transmembrane</keyword>
<feature type="transmembrane region" description="Helical" evidence="7">
    <location>
        <begin position="20"/>
        <end position="37"/>
    </location>
</feature>
<protein>
    <submittedName>
        <fullName evidence="9">FtsX-like permease family protein</fullName>
    </submittedName>
</protein>